<evidence type="ECO:0000313" key="2">
    <source>
        <dbReference type="EMBL" id="OWR54662.1"/>
    </source>
</evidence>
<reference evidence="2 3" key="1">
    <citation type="journal article" date="2011" name="Cell">
        <title>The monarch butterfly genome yields insights into long-distance migration.</title>
        <authorList>
            <person name="Zhan S."/>
            <person name="Merlin C."/>
            <person name="Boore J.L."/>
            <person name="Reppert S.M."/>
        </authorList>
    </citation>
    <scope>NUCLEOTIDE SEQUENCE [LARGE SCALE GENOMIC DNA]</scope>
    <source>
        <strain evidence="2">F-2</strain>
    </source>
</reference>
<feature type="compositionally biased region" description="Basic and acidic residues" evidence="1">
    <location>
        <begin position="35"/>
        <end position="178"/>
    </location>
</feature>
<feature type="compositionally biased region" description="Basic and acidic residues" evidence="1">
    <location>
        <begin position="284"/>
        <end position="310"/>
    </location>
</feature>
<feature type="compositionally biased region" description="Basic and acidic residues" evidence="1">
    <location>
        <begin position="342"/>
        <end position="356"/>
    </location>
</feature>
<proteinExistence type="predicted"/>
<feature type="compositionally biased region" description="Polar residues" evidence="1">
    <location>
        <begin position="428"/>
        <end position="439"/>
    </location>
</feature>
<organism evidence="2 3">
    <name type="scientific">Danaus plexippus plexippus</name>
    <dbReference type="NCBI Taxonomy" id="278856"/>
    <lineage>
        <taxon>Eukaryota</taxon>
        <taxon>Metazoa</taxon>
        <taxon>Ecdysozoa</taxon>
        <taxon>Arthropoda</taxon>
        <taxon>Hexapoda</taxon>
        <taxon>Insecta</taxon>
        <taxon>Pterygota</taxon>
        <taxon>Neoptera</taxon>
        <taxon>Endopterygota</taxon>
        <taxon>Lepidoptera</taxon>
        <taxon>Glossata</taxon>
        <taxon>Ditrysia</taxon>
        <taxon>Papilionoidea</taxon>
        <taxon>Nymphalidae</taxon>
        <taxon>Danainae</taxon>
        <taxon>Danaini</taxon>
        <taxon>Danaina</taxon>
        <taxon>Danaus</taxon>
        <taxon>Danaus</taxon>
    </lineage>
</organism>
<dbReference type="Proteomes" id="UP000007151">
    <property type="component" value="Unassembled WGS sequence"/>
</dbReference>
<comment type="caution">
    <text evidence="2">The sequence shown here is derived from an EMBL/GenBank/DDBJ whole genome shotgun (WGS) entry which is preliminary data.</text>
</comment>
<dbReference type="KEGG" id="dpl:KGM_201714"/>
<feature type="region of interest" description="Disordered" evidence="1">
    <location>
        <begin position="521"/>
        <end position="541"/>
    </location>
</feature>
<feature type="region of interest" description="Disordered" evidence="1">
    <location>
        <begin position="419"/>
        <end position="473"/>
    </location>
</feature>
<evidence type="ECO:0000256" key="1">
    <source>
        <dbReference type="SAM" id="MobiDB-lite"/>
    </source>
</evidence>
<dbReference type="AlphaFoldDB" id="A0A212FLQ1"/>
<feature type="compositionally biased region" description="Polar residues" evidence="1">
    <location>
        <begin position="179"/>
        <end position="193"/>
    </location>
</feature>
<feature type="compositionally biased region" description="Basic and acidic residues" evidence="1">
    <location>
        <begin position="317"/>
        <end position="329"/>
    </location>
</feature>
<dbReference type="eggNOG" id="ENOG502TA8J">
    <property type="taxonomic scope" value="Eukaryota"/>
</dbReference>
<protein>
    <submittedName>
        <fullName evidence="2">Uncharacterized protein</fullName>
    </submittedName>
</protein>
<feature type="region of interest" description="Disordered" evidence="1">
    <location>
        <begin position="217"/>
        <end position="371"/>
    </location>
</feature>
<dbReference type="EMBL" id="AGBW02007729">
    <property type="protein sequence ID" value="OWR54662.1"/>
    <property type="molecule type" value="Genomic_DNA"/>
</dbReference>
<dbReference type="OrthoDB" id="7486957at2759"/>
<feature type="compositionally biased region" description="Basic and acidic residues" evidence="1">
    <location>
        <begin position="10"/>
        <end position="26"/>
    </location>
</feature>
<sequence>MSQIVTRKGPVGEDKDKRQTDSPVKDMKKKLAANAEKEKQAAEKNAEKSQAEKKIDKGAEKTQSDKKGEKVSDKQPNEKKTDRAAEKQGEKKAEKIEKSAEKPDKKEKADKNTDKKDKTEKSADKKDLEKKETEKVQEKKEKASDKKDVALTEKAKEDSTAKEAGKPEAECSKPKSKEPSNVPNVASVANATHSANVTNGANITNAANVSNVANVAGVSNGVNGDATNGDTVSSEDEDDRDDMFPELAYDDSDGDFEPPTPEGRSYTRRSQVKSARTPETPRPASDKRERDEDSKVLKLKEDTPLSDRKLRSSGSPKPDKKKESPRKNDTNVILEEAGDGTKPGELHVDNEERVKVDTNYSRSRVKVSPYRRLHEDSSLLAEYTGNNSTMEMDITESSWSEASYFSGLRTIRGRRSYKTYKDSHARTHSSLADTASPGLSSEAPVRPTGTVVGRKRRPEGEGPGVEADSSKRARLVDRLTRPFRMATTAIPVRSHSEIVGINTDLPLSAPVSSESFDPEALKCEAPAPRPGLQAAHADKDGRRCVIV</sequence>
<accession>A0A212FLQ1</accession>
<keyword evidence="3" id="KW-1185">Reference proteome</keyword>
<evidence type="ECO:0000313" key="3">
    <source>
        <dbReference type="Proteomes" id="UP000007151"/>
    </source>
</evidence>
<feature type="region of interest" description="Disordered" evidence="1">
    <location>
        <begin position="1"/>
        <end position="193"/>
    </location>
</feature>
<name>A0A212FLQ1_DANPL</name>
<gene>
    <name evidence="2" type="ORF">KGM_201714</name>
</gene>